<accession>D2UER5</accession>
<dbReference type="KEGG" id="xal:XALC_2178"/>
<dbReference type="STRING" id="380358.XALC_2178"/>
<dbReference type="Pfam" id="PF05768">
    <property type="entry name" value="Glrx-like"/>
    <property type="match status" value="1"/>
</dbReference>
<dbReference type="SUPFAM" id="SSF52833">
    <property type="entry name" value="Thioredoxin-like"/>
    <property type="match status" value="1"/>
</dbReference>
<reference evidence="1 2" key="1">
    <citation type="journal article" date="2009" name="BMC Genomics">
        <title>The complete genome sequence of Xanthomonas albilineans provides new insights into the reductive genome evolution of the xylem-limited Xanthomonadaceae.</title>
        <authorList>
            <person name="Pieretti I."/>
            <person name="Royer M."/>
            <person name="Barbe V."/>
            <person name="Carrere S."/>
            <person name="Koebnik R."/>
            <person name="Cociancich S."/>
            <person name="Couloux A."/>
            <person name="Darrasse A."/>
            <person name="Gouzy J."/>
            <person name="Jacques M.A."/>
            <person name="Lauber E."/>
            <person name="Manceau C."/>
            <person name="Mangenot S."/>
            <person name="Poussier S."/>
            <person name="Segurens B."/>
            <person name="Szurek B."/>
            <person name="Verdier V."/>
            <person name="Arlat M."/>
            <person name="Rott P."/>
        </authorList>
    </citation>
    <scope>NUCLEOTIDE SEQUENCE [LARGE SCALE GENOMIC DNA]</scope>
    <source>
        <strain evidence="2">GPE PC73 / CFBP 7063</strain>
    </source>
</reference>
<keyword evidence="1" id="KW-0413">Isomerase</keyword>
<dbReference type="GO" id="GO:0016853">
    <property type="term" value="F:isomerase activity"/>
    <property type="evidence" value="ECO:0007669"/>
    <property type="project" value="UniProtKB-KW"/>
</dbReference>
<dbReference type="InterPro" id="IPR008554">
    <property type="entry name" value="Glutaredoxin-like"/>
</dbReference>
<sequence>MPILNRSKMLTAMCAGEGGAKRTVILCPRVSYWFANSYPIQRMSLILYQRDDCHLCDQALRVLAQARTAEPDSVFIDGDVALEARYGMRVPVLRAADGRELDWPFDANGVRCWLSGLD</sequence>
<dbReference type="InterPro" id="IPR036249">
    <property type="entry name" value="Thioredoxin-like_sf"/>
</dbReference>
<dbReference type="EMBL" id="FP565176">
    <property type="protein sequence ID" value="CBA16661.1"/>
    <property type="molecule type" value="Genomic_DNA"/>
</dbReference>
<name>D2UER5_XANAP</name>
<protein>
    <submittedName>
        <fullName evidence="1">Putative thiol-disulfide isomerase and thioredoxin glutaredoxin protein</fullName>
    </submittedName>
</protein>
<gene>
    <name evidence="1" type="ordered locus">XALc_2178</name>
</gene>
<keyword evidence="2" id="KW-1185">Reference proteome</keyword>
<evidence type="ECO:0000313" key="2">
    <source>
        <dbReference type="Proteomes" id="UP000001890"/>
    </source>
</evidence>
<dbReference type="AlphaFoldDB" id="D2UER5"/>
<dbReference type="eggNOG" id="COG0695">
    <property type="taxonomic scope" value="Bacteria"/>
</dbReference>
<proteinExistence type="predicted"/>
<evidence type="ECO:0000313" key="1">
    <source>
        <dbReference type="EMBL" id="CBA16661.1"/>
    </source>
</evidence>
<dbReference type="Proteomes" id="UP000001890">
    <property type="component" value="Chromosome"/>
</dbReference>
<organism evidence="1 2">
    <name type="scientific">Xanthomonas albilineans (strain GPE PC73 / CFBP 7063)</name>
    <dbReference type="NCBI Taxonomy" id="380358"/>
    <lineage>
        <taxon>Bacteria</taxon>
        <taxon>Pseudomonadati</taxon>
        <taxon>Pseudomonadota</taxon>
        <taxon>Gammaproteobacteria</taxon>
        <taxon>Lysobacterales</taxon>
        <taxon>Lysobacteraceae</taxon>
        <taxon>Xanthomonas</taxon>
    </lineage>
</organism>
<dbReference type="Gene3D" id="3.40.30.10">
    <property type="entry name" value="Glutaredoxin"/>
    <property type="match status" value="1"/>
</dbReference>